<evidence type="ECO:0000313" key="10">
    <source>
        <dbReference type="EMBL" id="SVB73918.1"/>
    </source>
</evidence>
<keyword evidence="6" id="KW-0227">DNA damage</keyword>
<evidence type="ECO:0000256" key="1">
    <source>
        <dbReference type="ARBA" id="ARBA00001286"/>
    </source>
</evidence>
<keyword evidence="4" id="KW-0489">Methyltransferase</keyword>
<keyword evidence="5" id="KW-0808">Transferase</keyword>
<evidence type="ECO:0000256" key="5">
    <source>
        <dbReference type="ARBA" id="ARBA00022679"/>
    </source>
</evidence>
<evidence type="ECO:0000256" key="8">
    <source>
        <dbReference type="ARBA" id="ARBA00049348"/>
    </source>
</evidence>
<dbReference type="InterPro" id="IPR036217">
    <property type="entry name" value="MethylDNA_cys_MeTrfase_DNAb"/>
</dbReference>
<dbReference type="EC" id="2.1.1.63" evidence="3"/>
<dbReference type="GO" id="GO:0006281">
    <property type="term" value="P:DNA repair"/>
    <property type="evidence" value="ECO:0007669"/>
    <property type="project" value="UniProtKB-KW"/>
</dbReference>
<dbReference type="SUPFAM" id="SSF46767">
    <property type="entry name" value="Methylated DNA-protein cysteine methyltransferase, C-terminal domain"/>
    <property type="match status" value="1"/>
</dbReference>
<dbReference type="Gene3D" id="1.10.10.10">
    <property type="entry name" value="Winged helix-like DNA-binding domain superfamily/Winged helix DNA-binding domain"/>
    <property type="match status" value="1"/>
</dbReference>
<organism evidence="10">
    <name type="scientific">marine metagenome</name>
    <dbReference type="NCBI Taxonomy" id="408172"/>
    <lineage>
        <taxon>unclassified sequences</taxon>
        <taxon>metagenomes</taxon>
        <taxon>ecological metagenomes</taxon>
    </lineage>
</organism>
<dbReference type="InterPro" id="IPR036388">
    <property type="entry name" value="WH-like_DNA-bd_sf"/>
</dbReference>
<protein>
    <recommendedName>
        <fullName evidence="3">methylated-DNA--[protein]-cysteine S-methyltransferase</fullName>
        <ecNumber evidence="3">2.1.1.63</ecNumber>
    </recommendedName>
</protein>
<dbReference type="AlphaFoldDB" id="A0A382GFE1"/>
<evidence type="ECO:0000259" key="9">
    <source>
        <dbReference type="Pfam" id="PF01035"/>
    </source>
</evidence>
<comment type="similarity">
    <text evidence="2">Belongs to the MGMT family.</text>
</comment>
<dbReference type="PANTHER" id="PTHR10815">
    <property type="entry name" value="METHYLATED-DNA--PROTEIN-CYSTEINE METHYLTRANSFERASE"/>
    <property type="match status" value="1"/>
</dbReference>
<dbReference type="NCBIfam" id="TIGR00589">
    <property type="entry name" value="ogt"/>
    <property type="match status" value="1"/>
</dbReference>
<dbReference type="InterPro" id="IPR001497">
    <property type="entry name" value="MethylDNA_cys_MeTrfase_AS"/>
</dbReference>
<evidence type="ECO:0000256" key="2">
    <source>
        <dbReference type="ARBA" id="ARBA00008711"/>
    </source>
</evidence>
<feature type="domain" description="Methylated-DNA-[protein]-cysteine S-methyltransferase DNA binding" evidence="9">
    <location>
        <begin position="61"/>
        <end position="141"/>
    </location>
</feature>
<comment type="catalytic activity">
    <reaction evidence="8">
        <text>a 6-O-methyl-2'-deoxyguanosine in DNA + L-cysteinyl-[protein] = S-methyl-L-cysteinyl-[protein] + a 2'-deoxyguanosine in DNA</text>
        <dbReference type="Rhea" id="RHEA:24000"/>
        <dbReference type="Rhea" id="RHEA-COMP:10131"/>
        <dbReference type="Rhea" id="RHEA-COMP:10132"/>
        <dbReference type="Rhea" id="RHEA-COMP:11367"/>
        <dbReference type="Rhea" id="RHEA-COMP:11368"/>
        <dbReference type="ChEBI" id="CHEBI:29950"/>
        <dbReference type="ChEBI" id="CHEBI:82612"/>
        <dbReference type="ChEBI" id="CHEBI:85445"/>
        <dbReference type="ChEBI" id="CHEBI:85448"/>
        <dbReference type="EC" id="2.1.1.63"/>
    </reaction>
</comment>
<evidence type="ECO:0000256" key="3">
    <source>
        <dbReference type="ARBA" id="ARBA00011918"/>
    </source>
</evidence>
<evidence type="ECO:0000256" key="6">
    <source>
        <dbReference type="ARBA" id="ARBA00022763"/>
    </source>
</evidence>
<dbReference type="Pfam" id="PF01035">
    <property type="entry name" value="DNA_binding_1"/>
    <property type="match status" value="1"/>
</dbReference>
<feature type="non-terminal residue" evidence="10">
    <location>
        <position position="1"/>
    </location>
</feature>
<dbReference type="FunFam" id="1.10.10.10:FF:000214">
    <property type="entry name" value="Methylated-DNA--protein-cysteine methyltransferase"/>
    <property type="match status" value="1"/>
</dbReference>
<comment type="catalytic activity">
    <reaction evidence="1">
        <text>a 4-O-methyl-thymidine in DNA + L-cysteinyl-[protein] = a thymidine in DNA + S-methyl-L-cysteinyl-[protein]</text>
        <dbReference type="Rhea" id="RHEA:53428"/>
        <dbReference type="Rhea" id="RHEA-COMP:10131"/>
        <dbReference type="Rhea" id="RHEA-COMP:10132"/>
        <dbReference type="Rhea" id="RHEA-COMP:13555"/>
        <dbReference type="Rhea" id="RHEA-COMP:13556"/>
        <dbReference type="ChEBI" id="CHEBI:29950"/>
        <dbReference type="ChEBI" id="CHEBI:82612"/>
        <dbReference type="ChEBI" id="CHEBI:137386"/>
        <dbReference type="ChEBI" id="CHEBI:137387"/>
        <dbReference type="EC" id="2.1.1.63"/>
    </reaction>
</comment>
<dbReference type="GO" id="GO:0032259">
    <property type="term" value="P:methylation"/>
    <property type="evidence" value="ECO:0007669"/>
    <property type="project" value="UniProtKB-KW"/>
</dbReference>
<dbReference type="GO" id="GO:0003908">
    <property type="term" value="F:methylated-DNA-[protein]-cysteine S-methyltransferase activity"/>
    <property type="evidence" value="ECO:0007669"/>
    <property type="project" value="UniProtKB-EC"/>
</dbReference>
<accession>A0A382GFE1</accession>
<gene>
    <name evidence="10" type="ORF">METZ01_LOCUS226772</name>
</gene>
<proteinExistence type="inferred from homology"/>
<dbReference type="PROSITE" id="PS00374">
    <property type="entry name" value="MGMT"/>
    <property type="match status" value="1"/>
</dbReference>
<evidence type="ECO:0000256" key="7">
    <source>
        <dbReference type="ARBA" id="ARBA00023204"/>
    </source>
</evidence>
<reference evidence="10" key="1">
    <citation type="submission" date="2018-05" db="EMBL/GenBank/DDBJ databases">
        <authorList>
            <person name="Lanie J.A."/>
            <person name="Ng W.-L."/>
            <person name="Kazmierczak K.M."/>
            <person name="Andrzejewski T.M."/>
            <person name="Davidsen T.M."/>
            <person name="Wayne K.J."/>
            <person name="Tettelin H."/>
            <person name="Glass J.I."/>
            <person name="Rusch D."/>
            <person name="Podicherti R."/>
            <person name="Tsui H.-C.T."/>
            <person name="Winkler M.E."/>
        </authorList>
    </citation>
    <scope>NUCLEOTIDE SEQUENCE</scope>
</reference>
<keyword evidence="7" id="KW-0234">DNA repair</keyword>
<sequence length="161" mass="17663">VWVTLNGVRRVGDVPRNTLDEDRSQTSRNTTLASTLVQLRENFARDRREFDLPLDFSGATSFQRRIFQRLLKIPYGRIVSYGDIADELGEPGAARAVGQAVGANPLPILVPCHRVVRSDGKLGGYSGGLRRKVLLLGIEGVVVDGHRAASDVHPDVLRLPL</sequence>
<dbReference type="CDD" id="cd06445">
    <property type="entry name" value="ATase"/>
    <property type="match status" value="1"/>
</dbReference>
<dbReference type="InterPro" id="IPR014048">
    <property type="entry name" value="MethylDNA_cys_MeTrfase_DNA-bd"/>
</dbReference>
<name>A0A382GFE1_9ZZZZ</name>
<dbReference type="EMBL" id="UINC01055257">
    <property type="protein sequence ID" value="SVB73918.1"/>
    <property type="molecule type" value="Genomic_DNA"/>
</dbReference>
<evidence type="ECO:0000256" key="4">
    <source>
        <dbReference type="ARBA" id="ARBA00022603"/>
    </source>
</evidence>
<dbReference type="PANTHER" id="PTHR10815:SF13">
    <property type="entry name" value="METHYLATED-DNA--PROTEIN-CYSTEINE METHYLTRANSFERASE"/>
    <property type="match status" value="1"/>
</dbReference>